<keyword evidence="3 9" id="KW-0812">Transmembrane</keyword>
<dbReference type="AlphaFoldDB" id="A0A386H2K7"/>
<feature type="transmembrane region" description="Helical" evidence="9">
    <location>
        <begin position="289"/>
        <end position="311"/>
    </location>
</feature>
<organism evidence="12 13">
    <name type="scientific">Clostridium fermenticellae</name>
    <dbReference type="NCBI Taxonomy" id="2068654"/>
    <lineage>
        <taxon>Bacteria</taxon>
        <taxon>Bacillati</taxon>
        <taxon>Bacillota</taxon>
        <taxon>Clostridia</taxon>
        <taxon>Eubacteriales</taxon>
        <taxon>Clostridiaceae</taxon>
        <taxon>Clostridium</taxon>
    </lineage>
</organism>
<dbReference type="Pfam" id="PF00015">
    <property type="entry name" value="MCPsignal"/>
    <property type="match status" value="1"/>
</dbReference>
<feature type="transmembrane region" description="Helical" evidence="9">
    <location>
        <begin position="15"/>
        <end position="36"/>
    </location>
</feature>
<sequence>MRNNAILKKSVKFKILRIPIIIIFVVVALIACMSIYEVKSKILLQMETDGLVMADHVSSEIERNNSSIDELNGSIDTRVKTLSSFLNANMDKANDDYLTLLSKQFEVNEINIADPSGKTIYTNLPTNVGYVYDSKTDAYRVLKGEKNFSMEDIRKSTLSNDYYKYGSMRLDNGGIVQIGILANAVQKLTSNLEMQNFMQSLVKDKSVVYAAFIGSDLKIKAHSDKTRVGITVNDIGSKTAAAHGKTYSSQYKYENKIPVYDVLVPVSKNGKTIGAVDLGMSMENVNKTVRMITILIIVLALAAFLIAVFMLTKVSKSITSPLDELVIFAKKIEDGDLNNEIDIKSEDEIGVLARSFKNMGNGLKDTIASIKENSEKVQVMSNDLNTNAEHMTSAANEVSGAVQEVAEGTTKQSEDLVSISESMERLGEEIQNIFDKLSHVEETSNITKDKADNGKKEINILLKSITDVKDSFEEVVKKINNLDKSVSKVGGITEVINDISEQTNLLALNAAIEASRAGEAGRGFSVVAEEVRTLAEQSQQSTAEIQELIQSISNETKNVISTSSKVKGVVQDQSSIVDSTMKSFDEMSESIDKIKPLVDDAYRSIKVTNESKDSISGKIESVTAVSEETSASSEEIAASSEEMFASSENVAKFSGDLKKVVNELEQKISRFKI</sequence>
<evidence type="ECO:0000256" key="7">
    <source>
        <dbReference type="ARBA" id="ARBA00029447"/>
    </source>
</evidence>
<dbReference type="InterPro" id="IPR003660">
    <property type="entry name" value="HAMP_dom"/>
</dbReference>
<evidence type="ECO:0000256" key="9">
    <source>
        <dbReference type="SAM" id="Phobius"/>
    </source>
</evidence>
<dbReference type="CDD" id="cd06225">
    <property type="entry name" value="HAMP"/>
    <property type="match status" value="1"/>
</dbReference>
<comment type="subcellular location">
    <subcellularLocation>
        <location evidence="1">Cell membrane</location>
        <topology evidence="1">Multi-pass membrane protein</topology>
    </subcellularLocation>
</comment>
<evidence type="ECO:0000313" key="13">
    <source>
        <dbReference type="Proteomes" id="UP000266301"/>
    </source>
</evidence>
<keyword evidence="4 9" id="KW-1133">Transmembrane helix</keyword>
<dbReference type="PROSITE" id="PS50885">
    <property type="entry name" value="HAMP"/>
    <property type="match status" value="1"/>
</dbReference>
<comment type="similarity">
    <text evidence="7">Belongs to the methyl-accepting chemotaxis (MCP) protein family.</text>
</comment>
<dbReference type="SMART" id="SM00304">
    <property type="entry name" value="HAMP"/>
    <property type="match status" value="1"/>
</dbReference>
<dbReference type="Gene3D" id="1.10.287.950">
    <property type="entry name" value="Methyl-accepting chemotaxis protein"/>
    <property type="match status" value="1"/>
</dbReference>
<dbReference type="EMBL" id="CP032416">
    <property type="protein sequence ID" value="AYD39929.1"/>
    <property type="molecule type" value="Genomic_DNA"/>
</dbReference>
<dbReference type="Gene3D" id="6.10.340.10">
    <property type="match status" value="1"/>
</dbReference>
<dbReference type="KEGG" id="cfer:D4Z93_05115"/>
<evidence type="ECO:0000259" key="10">
    <source>
        <dbReference type="PROSITE" id="PS50111"/>
    </source>
</evidence>
<evidence type="ECO:0000256" key="1">
    <source>
        <dbReference type="ARBA" id="ARBA00004651"/>
    </source>
</evidence>
<dbReference type="GO" id="GO:0005886">
    <property type="term" value="C:plasma membrane"/>
    <property type="evidence" value="ECO:0007669"/>
    <property type="project" value="UniProtKB-SubCell"/>
</dbReference>
<dbReference type="PROSITE" id="PS51257">
    <property type="entry name" value="PROKAR_LIPOPROTEIN"/>
    <property type="match status" value="1"/>
</dbReference>
<dbReference type="SUPFAM" id="SSF58104">
    <property type="entry name" value="Methyl-accepting chemotaxis protein (MCP) signaling domain"/>
    <property type="match status" value="1"/>
</dbReference>
<dbReference type="Proteomes" id="UP000266301">
    <property type="component" value="Chromosome"/>
</dbReference>
<dbReference type="Gene3D" id="3.30.450.20">
    <property type="entry name" value="PAS domain"/>
    <property type="match status" value="1"/>
</dbReference>
<dbReference type="InterPro" id="IPR033463">
    <property type="entry name" value="sCache_3"/>
</dbReference>
<dbReference type="Pfam" id="PF17203">
    <property type="entry name" value="sCache_3_2"/>
    <property type="match status" value="1"/>
</dbReference>
<dbReference type="OrthoDB" id="369336at2"/>
<dbReference type="GO" id="GO:0007165">
    <property type="term" value="P:signal transduction"/>
    <property type="evidence" value="ECO:0007669"/>
    <property type="project" value="UniProtKB-KW"/>
</dbReference>
<keyword evidence="13" id="KW-1185">Reference proteome</keyword>
<dbReference type="PANTHER" id="PTHR32089">
    <property type="entry name" value="METHYL-ACCEPTING CHEMOTAXIS PROTEIN MCPB"/>
    <property type="match status" value="1"/>
</dbReference>
<keyword evidence="6 8" id="KW-0807">Transducer</keyword>
<evidence type="ECO:0000259" key="11">
    <source>
        <dbReference type="PROSITE" id="PS50885"/>
    </source>
</evidence>
<keyword evidence="5 9" id="KW-0472">Membrane</keyword>
<keyword evidence="2" id="KW-1003">Cell membrane</keyword>
<gene>
    <name evidence="12" type="ORF">D4Z93_05115</name>
</gene>
<dbReference type="PANTHER" id="PTHR32089:SF112">
    <property type="entry name" value="LYSOZYME-LIKE PROTEIN-RELATED"/>
    <property type="match status" value="1"/>
</dbReference>
<evidence type="ECO:0000256" key="2">
    <source>
        <dbReference type="ARBA" id="ARBA00022475"/>
    </source>
</evidence>
<dbReference type="RefSeq" id="WP_119970964.1">
    <property type="nucleotide sequence ID" value="NZ_CP032416.1"/>
</dbReference>
<dbReference type="InterPro" id="IPR029151">
    <property type="entry name" value="Sensor-like_sf"/>
</dbReference>
<accession>A0A386H2K7</accession>
<dbReference type="SUPFAM" id="SSF103190">
    <property type="entry name" value="Sensory domain-like"/>
    <property type="match status" value="1"/>
</dbReference>
<dbReference type="PROSITE" id="PS50111">
    <property type="entry name" value="CHEMOTAXIS_TRANSDUC_2"/>
    <property type="match status" value="1"/>
</dbReference>
<evidence type="ECO:0000256" key="4">
    <source>
        <dbReference type="ARBA" id="ARBA00022989"/>
    </source>
</evidence>
<evidence type="ECO:0000313" key="12">
    <source>
        <dbReference type="EMBL" id="AYD39929.1"/>
    </source>
</evidence>
<dbReference type="SMART" id="SM00283">
    <property type="entry name" value="MA"/>
    <property type="match status" value="1"/>
</dbReference>
<evidence type="ECO:0000256" key="3">
    <source>
        <dbReference type="ARBA" id="ARBA00022692"/>
    </source>
</evidence>
<protein>
    <submittedName>
        <fullName evidence="12">Methyl-accepting chemotaxis protein</fullName>
    </submittedName>
</protein>
<dbReference type="Pfam" id="PF00672">
    <property type="entry name" value="HAMP"/>
    <property type="match status" value="1"/>
</dbReference>
<reference evidence="12 13" key="1">
    <citation type="journal article" date="2019" name="Int. J. Syst. Evol. Microbiol.">
        <title>Clostridium fermenticellae sp. nov., isolated from the mud in a fermentation cellar for the production of the Chinese liquor, baijiu.</title>
        <authorList>
            <person name="Xu P.X."/>
            <person name="Chai L.J."/>
            <person name="Qiu T."/>
            <person name="Zhang X.J."/>
            <person name="Lu Z.M."/>
            <person name="Xiao C."/>
            <person name="Wang S.T."/>
            <person name="Shen C.H."/>
            <person name="Shi J.S."/>
            <person name="Xu Z.H."/>
        </authorList>
    </citation>
    <scope>NUCLEOTIDE SEQUENCE [LARGE SCALE GENOMIC DNA]</scope>
    <source>
        <strain evidence="12 13">JN500901</strain>
    </source>
</reference>
<feature type="domain" description="HAMP" evidence="11">
    <location>
        <begin position="316"/>
        <end position="368"/>
    </location>
</feature>
<feature type="domain" description="Methyl-accepting transducer" evidence="10">
    <location>
        <begin position="387"/>
        <end position="644"/>
    </location>
</feature>
<dbReference type="InterPro" id="IPR004089">
    <property type="entry name" value="MCPsignal_dom"/>
</dbReference>
<evidence type="ECO:0000256" key="5">
    <source>
        <dbReference type="ARBA" id="ARBA00023136"/>
    </source>
</evidence>
<evidence type="ECO:0000256" key="6">
    <source>
        <dbReference type="ARBA" id="ARBA00023224"/>
    </source>
</evidence>
<dbReference type="CDD" id="cd11386">
    <property type="entry name" value="MCP_signal"/>
    <property type="match status" value="1"/>
</dbReference>
<proteinExistence type="inferred from homology"/>
<name>A0A386H2K7_9CLOT</name>
<evidence type="ECO:0000256" key="8">
    <source>
        <dbReference type="PROSITE-ProRule" id="PRU00284"/>
    </source>
</evidence>